<sequence>MLQRLFDLGLLVYDSYIVDPEGIANAADIGTAVAGVELEDDVGRFLVGICPSNFFYLYHFPFAVLGVFHVVARGQSHIGLIEGSFGDVTIVDGELGIVDPVVCGLVKALYHRTNAFGIDATVGIFPAFLQEEHAVSHIHTFDFAHRTETRLADSVGLTRQLYLVVEAYCFRAKVEGDAGIEFAHWILGAGNGFLGGSEVD</sequence>
<proteinExistence type="predicted"/>
<accession>J9GUU3</accession>
<gene>
    <name evidence="1" type="ORF">EVA_07636</name>
</gene>
<evidence type="ECO:0000313" key="1">
    <source>
        <dbReference type="EMBL" id="EJX04255.1"/>
    </source>
</evidence>
<protein>
    <submittedName>
        <fullName evidence="1">Uncharacterized protein</fullName>
    </submittedName>
</protein>
<reference evidence="1" key="1">
    <citation type="journal article" date="2012" name="PLoS ONE">
        <title>Gene sets for utilization of primary and secondary nutrition supplies in the distal gut of endangered iberian lynx.</title>
        <authorList>
            <person name="Alcaide M."/>
            <person name="Messina E."/>
            <person name="Richter M."/>
            <person name="Bargiela R."/>
            <person name="Peplies J."/>
            <person name="Huws S.A."/>
            <person name="Newbold C.J."/>
            <person name="Golyshin P.N."/>
            <person name="Simon M.A."/>
            <person name="Lopez G."/>
            <person name="Yakimov M.M."/>
            <person name="Ferrer M."/>
        </authorList>
    </citation>
    <scope>NUCLEOTIDE SEQUENCE</scope>
</reference>
<dbReference type="EMBL" id="AMCI01001876">
    <property type="protein sequence ID" value="EJX04255.1"/>
    <property type="molecule type" value="Genomic_DNA"/>
</dbReference>
<name>J9GUU3_9ZZZZ</name>
<organism evidence="1">
    <name type="scientific">gut metagenome</name>
    <dbReference type="NCBI Taxonomy" id="749906"/>
    <lineage>
        <taxon>unclassified sequences</taxon>
        <taxon>metagenomes</taxon>
        <taxon>organismal metagenomes</taxon>
    </lineage>
</organism>
<dbReference type="AlphaFoldDB" id="J9GUU3"/>
<comment type="caution">
    <text evidence="1">The sequence shown here is derived from an EMBL/GenBank/DDBJ whole genome shotgun (WGS) entry which is preliminary data.</text>
</comment>